<evidence type="ECO:0000313" key="2">
    <source>
        <dbReference type="EMBL" id="AKH48247.1"/>
    </source>
</evidence>
<proteinExistence type="predicted"/>
<evidence type="ECO:0000256" key="1">
    <source>
        <dbReference type="SAM" id="Phobius"/>
    </source>
</evidence>
<keyword evidence="1" id="KW-0812">Transmembrane</keyword>
<reference evidence="2" key="2">
    <citation type="submission" date="2015-03" db="EMBL/GenBank/DDBJ databases">
        <authorList>
            <person name="Chow C.-E.T."/>
            <person name="Winget D.M."/>
            <person name="White R.A.III."/>
            <person name="Hallam S.J."/>
            <person name="Suttle C.A."/>
        </authorList>
    </citation>
    <scope>NUCLEOTIDE SEQUENCE</scope>
    <source>
        <strain evidence="2">Oxic1_7</strain>
    </source>
</reference>
<keyword evidence="1" id="KW-1133">Transmembrane helix</keyword>
<dbReference type="EMBL" id="KR029602">
    <property type="protein sequence ID" value="AKH48247.1"/>
    <property type="molecule type" value="Genomic_DNA"/>
</dbReference>
<feature type="transmembrane region" description="Helical" evidence="1">
    <location>
        <begin position="37"/>
        <end position="56"/>
    </location>
</feature>
<sequence length="57" mass="6382">MMSYRPPCCPPGHVLGMCLLLLHSCSLSLLPDVLLHWTISLCHLLSRMILTVLLLLL</sequence>
<keyword evidence="1" id="KW-0472">Membrane</keyword>
<reference evidence="2" key="1">
    <citation type="journal article" date="2015" name="Front. Microbiol.">
        <title>Combining genomic sequencing methods to explore viral diversity and reveal potential virus-host interactions.</title>
        <authorList>
            <person name="Chow C.E."/>
            <person name="Winget D.M."/>
            <person name="White R.A.III."/>
            <person name="Hallam S.J."/>
            <person name="Suttle C.A."/>
        </authorList>
    </citation>
    <scope>NUCLEOTIDE SEQUENCE</scope>
    <source>
        <strain evidence="2">Oxic1_7</strain>
    </source>
</reference>
<accession>A0A0F7LA20</accession>
<name>A0A0F7LA20_9VIRU</name>
<organism evidence="2">
    <name type="scientific">uncultured marine virus</name>
    <dbReference type="NCBI Taxonomy" id="186617"/>
    <lineage>
        <taxon>Viruses</taxon>
        <taxon>environmental samples</taxon>
    </lineage>
</organism>
<protein>
    <submittedName>
        <fullName evidence="2">N-acetylneuraminate synthase</fullName>
    </submittedName>
</protein>